<dbReference type="PANTHER" id="PTHR43451">
    <property type="entry name" value="ACETYLTRANSFERASE (GNAT) FAMILY PROTEIN"/>
    <property type="match status" value="1"/>
</dbReference>
<dbReference type="CDD" id="cd04301">
    <property type="entry name" value="NAT_SF"/>
    <property type="match status" value="1"/>
</dbReference>
<name>A0A556QJ14_9BACT</name>
<dbReference type="OrthoDB" id="424368at2"/>
<comment type="caution">
    <text evidence="2">The sequence shown here is derived from an EMBL/GenBank/DDBJ whole genome shotgun (WGS) entry which is preliminary data.</text>
</comment>
<dbReference type="PROSITE" id="PS51186">
    <property type="entry name" value="GNAT"/>
    <property type="match status" value="1"/>
</dbReference>
<organism evidence="2 3">
    <name type="scientific">Rariglobus hedericola</name>
    <dbReference type="NCBI Taxonomy" id="2597822"/>
    <lineage>
        <taxon>Bacteria</taxon>
        <taxon>Pseudomonadati</taxon>
        <taxon>Verrucomicrobiota</taxon>
        <taxon>Opitutia</taxon>
        <taxon>Opitutales</taxon>
        <taxon>Opitutaceae</taxon>
        <taxon>Rariglobus</taxon>
    </lineage>
</organism>
<proteinExistence type="predicted"/>
<dbReference type="Proteomes" id="UP000315648">
    <property type="component" value="Unassembled WGS sequence"/>
</dbReference>
<sequence length="178" mass="19856">MIRPHGWKARCLGTGWSSPAENKMNGVLRLYRSEDLAAVLEIYSEAVREIAPALYTPAQVDAWAAFAEGNAELVPMLAQGHRVVIESEAGIEAFAVLDPADYVSLLYCRARASRQGYATQLLAELETEARRLGVTRVHTAASLISHPLFLRQGYTVDHPERVERNGVAFDRYRMSKRL</sequence>
<feature type="domain" description="N-acetyltransferase" evidence="1">
    <location>
        <begin position="26"/>
        <end position="178"/>
    </location>
</feature>
<dbReference type="Pfam" id="PF13673">
    <property type="entry name" value="Acetyltransf_10"/>
    <property type="match status" value="1"/>
</dbReference>
<gene>
    <name evidence="2" type="ORF">FPL22_10980</name>
</gene>
<evidence type="ECO:0000259" key="1">
    <source>
        <dbReference type="PROSITE" id="PS51186"/>
    </source>
</evidence>
<evidence type="ECO:0000313" key="3">
    <source>
        <dbReference type="Proteomes" id="UP000315648"/>
    </source>
</evidence>
<accession>A0A556QJ14</accession>
<dbReference type="PANTHER" id="PTHR43451:SF1">
    <property type="entry name" value="ACETYLTRANSFERASE"/>
    <property type="match status" value="1"/>
</dbReference>
<reference evidence="2 3" key="1">
    <citation type="submission" date="2019-07" db="EMBL/GenBank/DDBJ databases">
        <title>Description of 53C-WASEF.</title>
        <authorList>
            <person name="Pitt A."/>
            <person name="Hahn M.W."/>
        </authorList>
    </citation>
    <scope>NUCLEOTIDE SEQUENCE [LARGE SCALE GENOMIC DNA]</scope>
    <source>
        <strain evidence="2 3">53C-WASEF</strain>
    </source>
</reference>
<dbReference type="GO" id="GO:0016747">
    <property type="term" value="F:acyltransferase activity, transferring groups other than amino-acyl groups"/>
    <property type="evidence" value="ECO:0007669"/>
    <property type="project" value="InterPro"/>
</dbReference>
<keyword evidence="3" id="KW-1185">Reference proteome</keyword>
<dbReference type="Gene3D" id="3.40.630.30">
    <property type="match status" value="1"/>
</dbReference>
<evidence type="ECO:0000313" key="2">
    <source>
        <dbReference type="EMBL" id="TSJ76644.1"/>
    </source>
</evidence>
<dbReference type="InterPro" id="IPR052564">
    <property type="entry name" value="N-acetyltrans/Recomb-assoc"/>
</dbReference>
<dbReference type="SUPFAM" id="SSF55729">
    <property type="entry name" value="Acyl-CoA N-acyltransferases (Nat)"/>
    <property type="match status" value="1"/>
</dbReference>
<protein>
    <submittedName>
        <fullName evidence="2">GNAT family N-acetyltransferase</fullName>
    </submittedName>
</protein>
<dbReference type="InterPro" id="IPR016181">
    <property type="entry name" value="Acyl_CoA_acyltransferase"/>
</dbReference>
<dbReference type="EMBL" id="VMBG01000002">
    <property type="protein sequence ID" value="TSJ76644.1"/>
    <property type="molecule type" value="Genomic_DNA"/>
</dbReference>
<dbReference type="AlphaFoldDB" id="A0A556QJ14"/>
<keyword evidence="2" id="KW-0808">Transferase</keyword>
<dbReference type="InterPro" id="IPR000182">
    <property type="entry name" value="GNAT_dom"/>
</dbReference>